<protein>
    <submittedName>
        <fullName evidence="1">Uncharacterized protein</fullName>
    </submittedName>
</protein>
<evidence type="ECO:0000313" key="1">
    <source>
        <dbReference type="EMBL" id="TQL48733.1"/>
    </source>
</evidence>
<dbReference type="Proteomes" id="UP000317998">
    <property type="component" value="Unassembled WGS sequence"/>
</dbReference>
<organism evidence="1 2">
    <name type="scientific">Homoserinimonas aerilata</name>
    <dbReference type="NCBI Taxonomy" id="1162970"/>
    <lineage>
        <taxon>Bacteria</taxon>
        <taxon>Bacillati</taxon>
        <taxon>Actinomycetota</taxon>
        <taxon>Actinomycetes</taxon>
        <taxon>Micrococcales</taxon>
        <taxon>Microbacteriaceae</taxon>
        <taxon>Homoserinimonas</taxon>
    </lineage>
</organism>
<sequence length="116" mass="12430">MSKIVRGATHELVFAAIAAENPDAAKRAESVIDSVLEVAHQQAIAAGLDAQQVVTSVSITHGERPAVSSARTAGKGWPFPFSGKICIWFCPDGGPYDAETCYLICIEWWFPVAARV</sequence>
<name>A0A542YKX1_9MICO</name>
<proteinExistence type="predicted"/>
<reference evidence="1 2" key="1">
    <citation type="submission" date="2019-06" db="EMBL/GenBank/DDBJ databases">
        <title>Sequencing the genomes of 1000 actinobacteria strains.</title>
        <authorList>
            <person name="Klenk H.-P."/>
        </authorList>
    </citation>
    <scope>NUCLEOTIDE SEQUENCE [LARGE SCALE GENOMIC DNA]</scope>
    <source>
        <strain evidence="1 2">DSM 26477</strain>
    </source>
</reference>
<dbReference type="AlphaFoldDB" id="A0A542YKX1"/>
<comment type="caution">
    <text evidence="1">The sequence shown here is derived from an EMBL/GenBank/DDBJ whole genome shotgun (WGS) entry which is preliminary data.</text>
</comment>
<dbReference type="EMBL" id="VFOM01000001">
    <property type="protein sequence ID" value="TQL48733.1"/>
    <property type="molecule type" value="Genomic_DNA"/>
</dbReference>
<evidence type="ECO:0000313" key="2">
    <source>
        <dbReference type="Proteomes" id="UP000317998"/>
    </source>
</evidence>
<gene>
    <name evidence="1" type="ORF">FB562_1832</name>
</gene>
<keyword evidence="2" id="KW-1185">Reference proteome</keyword>
<accession>A0A542YKX1</accession>
<dbReference type="RefSeq" id="WP_141880808.1">
    <property type="nucleotide sequence ID" value="NZ_VFOM01000001.1"/>
</dbReference>